<evidence type="ECO:0000313" key="6">
    <source>
        <dbReference type="WBParaSite" id="HPBE_0000737801-mRNA-1"/>
    </source>
</evidence>
<dbReference type="OrthoDB" id="8956628at2759"/>
<reference evidence="6" key="2">
    <citation type="submission" date="2019-09" db="UniProtKB">
        <authorList>
            <consortium name="WormBaseParasite"/>
        </authorList>
    </citation>
    <scope>IDENTIFICATION</scope>
</reference>
<dbReference type="EMBL" id="UZAH01025872">
    <property type="protein sequence ID" value="VDO72017.1"/>
    <property type="molecule type" value="Genomic_DNA"/>
</dbReference>
<dbReference type="Gene3D" id="1.20.5.2440">
    <property type="match status" value="1"/>
</dbReference>
<dbReference type="GO" id="GO:0055037">
    <property type="term" value="C:recycling endosome"/>
    <property type="evidence" value="ECO:0007669"/>
    <property type="project" value="UniProtKB-SubCell"/>
</dbReference>
<evidence type="ECO:0000256" key="2">
    <source>
        <dbReference type="ARBA" id="ARBA00022753"/>
    </source>
</evidence>
<dbReference type="GO" id="GO:0031267">
    <property type="term" value="F:small GTPase binding"/>
    <property type="evidence" value="ECO:0007669"/>
    <property type="project" value="InterPro"/>
</dbReference>
<evidence type="ECO:0000313" key="5">
    <source>
        <dbReference type="Proteomes" id="UP000050761"/>
    </source>
</evidence>
<gene>
    <name evidence="4" type="ORF">HPBE_LOCUS7379</name>
</gene>
<dbReference type="InterPro" id="IPR037789">
    <property type="entry name" value="FIP_classI"/>
</dbReference>
<keyword evidence="2" id="KW-0967">Endosome</keyword>
<dbReference type="PROSITE" id="PS50004">
    <property type="entry name" value="C2"/>
    <property type="match status" value="1"/>
</dbReference>
<dbReference type="SUPFAM" id="SSF49562">
    <property type="entry name" value="C2 domain (Calcium/lipid-binding domain, CaLB)"/>
    <property type="match status" value="1"/>
</dbReference>
<sequence length="294" mass="33374">MRFFAARGLYLKNQVTLEAFATVVLHGKGSLRSRAVTETVSTDSNCRWDEHCEFKITDKSTHITVTVQHKTKFGGADVIGKCEIPIDQAKKVGGHMWFALKKKRDDSKYRGEVQLQFTFSYEKPSLSVSNSSLNKIDKGAFSDGMLDKMKRRMKLGGKHKQAEDTMSMASGVSGISMTSSRSNRFISRINKTIGRKYVLRSQVDVAVRLCLSRCDQFRLSSIQMDTRRGEESAYSVQDLLALVDSLRLELRVKDSRLRDMEEYMDNLVSVFCFEHLVLHPDILDAFEELSSCLL</sequence>
<dbReference type="AlphaFoldDB" id="A0A3P7YHS3"/>
<reference evidence="4 5" key="1">
    <citation type="submission" date="2018-11" db="EMBL/GenBank/DDBJ databases">
        <authorList>
            <consortium name="Pathogen Informatics"/>
        </authorList>
    </citation>
    <scope>NUCLEOTIDE SEQUENCE [LARGE SCALE GENOMIC DNA]</scope>
</reference>
<proteinExistence type="predicted"/>
<name>A0A3P7YHS3_HELPZ</name>
<protein>
    <submittedName>
        <fullName evidence="6">C2 domain-containing protein</fullName>
    </submittedName>
</protein>
<dbReference type="WBParaSite" id="HPBE_0000737801-mRNA-1">
    <property type="protein sequence ID" value="HPBE_0000737801-mRNA-1"/>
    <property type="gene ID" value="HPBE_0000737801"/>
</dbReference>
<dbReference type="GO" id="GO:0045055">
    <property type="term" value="P:regulated exocytosis"/>
    <property type="evidence" value="ECO:0007669"/>
    <property type="project" value="TreeGrafter"/>
</dbReference>
<comment type="subcellular location">
    <subcellularLocation>
        <location evidence="1">Recycling endosome</location>
    </subcellularLocation>
</comment>
<dbReference type="InterPro" id="IPR000008">
    <property type="entry name" value="C2_dom"/>
</dbReference>
<evidence type="ECO:0000256" key="1">
    <source>
        <dbReference type="ARBA" id="ARBA00004172"/>
    </source>
</evidence>
<feature type="domain" description="C2" evidence="3">
    <location>
        <begin position="1"/>
        <end position="98"/>
    </location>
</feature>
<dbReference type="PANTHER" id="PTHR15746:SF23">
    <property type="entry name" value="RAB11 INTERACTING PROTEIN, ISOFORM A"/>
    <property type="match status" value="1"/>
</dbReference>
<dbReference type="Proteomes" id="UP000050761">
    <property type="component" value="Unassembled WGS sequence"/>
</dbReference>
<accession>A0A3P7YHS3</accession>
<dbReference type="Pfam" id="PF00168">
    <property type="entry name" value="C2"/>
    <property type="match status" value="1"/>
</dbReference>
<dbReference type="PANTHER" id="PTHR15746">
    <property type="entry name" value="RAB11-RELATED"/>
    <property type="match status" value="1"/>
</dbReference>
<dbReference type="Gene3D" id="2.60.40.150">
    <property type="entry name" value="C2 domain"/>
    <property type="match status" value="1"/>
</dbReference>
<evidence type="ECO:0000259" key="3">
    <source>
        <dbReference type="PROSITE" id="PS50004"/>
    </source>
</evidence>
<organism evidence="4">
    <name type="scientific">Heligmosomoides polygyrus</name>
    <name type="common">Parasitic roundworm</name>
    <dbReference type="NCBI Taxonomy" id="6339"/>
    <lineage>
        <taxon>Eukaryota</taxon>
        <taxon>Metazoa</taxon>
        <taxon>Ecdysozoa</taxon>
        <taxon>Nematoda</taxon>
        <taxon>Chromadorea</taxon>
        <taxon>Rhabditida</taxon>
        <taxon>Rhabditina</taxon>
        <taxon>Rhabditomorpha</taxon>
        <taxon>Strongyloidea</taxon>
        <taxon>Heligmosomidae</taxon>
        <taxon>Heligmosomoides</taxon>
    </lineage>
</organism>
<dbReference type="SMART" id="SM00239">
    <property type="entry name" value="C2"/>
    <property type="match status" value="1"/>
</dbReference>
<keyword evidence="5" id="KW-1185">Reference proteome</keyword>
<dbReference type="InterPro" id="IPR035892">
    <property type="entry name" value="C2_domain_sf"/>
</dbReference>
<evidence type="ECO:0000313" key="4">
    <source>
        <dbReference type="EMBL" id="VDO72017.1"/>
    </source>
</evidence>